<sequence length="410" mass="44920">MPRQLPWKSNGSRTQTVKPSSRSLKTSEIPDDIDDDFFDGTVLTNSKSKGKTKAASDSDDSPADLPTESSRPRTKKASSLKSKDRAPSSSPPPLADYALPHTETMHKGVSKFDLQDDEWMMVEDEFLETAKLFTRHLHIAEYDRLKASIEAKKKEAEVARPVVAGAKRSVEGAMKERARVQDSKQKKAIRDVFTSQGDESDEDKALYRSKPSRSMPTIAKPRPATSGSRDTDSDDLDAPRVPKPKAAAPTPVPATRPLYASSHASKPATSSFTKPALPATTAPARPRARASRMTPFDMLDEYTPPKDDSKPRSTITSTKLRVSSSSKPRSQSISSDPSSPQTTQTTTAKTIKSRRSLDLLDEWGAVAEASGVNREAAGHIAKRRAEREKAKDGKKERSATKLDDIPTFLF</sequence>
<feature type="region of interest" description="Disordered" evidence="1">
    <location>
        <begin position="370"/>
        <end position="410"/>
    </location>
</feature>
<feature type="compositionally biased region" description="Low complexity" evidence="1">
    <location>
        <begin position="273"/>
        <end position="295"/>
    </location>
</feature>
<feature type="compositionally biased region" description="Basic and acidic residues" evidence="1">
    <location>
        <begin position="383"/>
        <end position="404"/>
    </location>
</feature>
<reference evidence="2" key="2">
    <citation type="submission" date="2020-09" db="EMBL/GenBank/DDBJ databases">
        <title>Reference genome assembly for Australian Ascochyta lentis isolate Al4.</title>
        <authorList>
            <person name="Lee R.C."/>
            <person name="Farfan-Caceres L.M."/>
            <person name="Debler J.W."/>
            <person name="Williams A.H."/>
            <person name="Henares B.M."/>
        </authorList>
    </citation>
    <scope>NUCLEOTIDE SEQUENCE</scope>
    <source>
        <strain evidence="2">Al4</strain>
    </source>
</reference>
<dbReference type="OrthoDB" id="5374569at2759"/>
<dbReference type="AlphaFoldDB" id="A0A8H7MGX2"/>
<feature type="compositionally biased region" description="Basic and acidic residues" evidence="1">
    <location>
        <begin position="172"/>
        <end position="190"/>
    </location>
</feature>
<feature type="compositionally biased region" description="Acidic residues" evidence="1">
    <location>
        <begin position="29"/>
        <end position="38"/>
    </location>
</feature>
<reference evidence="2" key="1">
    <citation type="submission" date="2018-12" db="EMBL/GenBank/DDBJ databases">
        <authorList>
            <person name="Syme R.A."/>
            <person name="Farfan-Caceres L."/>
            <person name="Lichtenzveig J."/>
        </authorList>
    </citation>
    <scope>NUCLEOTIDE SEQUENCE</scope>
    <source>
        <strain evidence="2">Al4</strain>
    </source>
</reference>
<evidence type="ECO:0000313" key="3">
    <source>
        <dbReference type="Proteomes" id="UP000651452"/>
    </source>
</evidence>
<feature type="region of interest" description="Disordered" evidence="1">
    <location>
        <begin position="172"/>
        <end position="351"/>
    </location>
</feature>
<feature type="compositionally biased region" description="Polar residues" evidence="1">
    <location>
        <begin position="312"/>
        <end position="322"/>
    </location>
</feature>
<evidence type="ECO:0000256" key="1">
    <source>
        <dbReference type="SAM" id="MobiDB-lite"/>
    </source>
</evidence>
<dbReference type="Proteomes" id="UP000651452">
    <property type="component" value="Unassembled WGS sequence"/>
</dbReference>
<feature type="region of interest" description="Disordered" evidence="1">
    <location>
        <begin position="1"/>
        <end position="102"/>
    </location>
</feature>
<proteinExistence type="predicted"/>
<evidence type="ECO:0000313" key="2">
    <source>
        <dbReference type="EMBL" id="KAF9695919.1"/>
    </source>
</evidence>
<organism evidence="2 3">
    <name type="scientific">Ascochyta lentis</name>
    <dbReference type="NCBI Taxonomy" id="205686"/>
    <lineage>
        <taxon>Eukaryota</taxon>
        <taxon>Fungi</taxon>
        <taxon>Dikarya</taxon>
        <taxon>Ascomycota</taxon>
        <taxon>Pezizomycotina</taxon>
        <taxon>Dothideomycetes</taxon>
        <taxon>Pleosporomycetidae</taxon>
        <taxon>Pleosporales</taxon>
        <taxon>Pleosporineae</taxon>
        <taxon>Didymellaceae</taxon>
        <taxon>Ascochyta</taxon>
    </lineage>
</organism>
<feature type="compositionally biased region" description="Polar residues" evidence="1">
    <location>
        <begin position="7"/>
        <end position="26"/>
    </location>
</feature>
<gene>
    <name evidence="2" type="ORF">EKO04_005838</name>
</gene>
<feature type="compositionally biased region" description="Low complexity" evidence="1">
    <location>
        <begin position="244"/>
        <end position="257"/>
    </location>
</feature>
<comment type="caution">
    <text evidence="2">The sequence shown here is derived from an EMBL/GenBank/DDBJ whole genome shotgun (WGS) entry which is preliminary data.</text>
</comment>
<feature type="compositionally biased region" description="Low complexity" evidence="1">
    <location>
        <begin position="323"/>
        <end position="350"/>
    </location>
</feature>
<keyword evidence="3" id="KW-1185">Reference proteome</keyword>
<feature type="compositionally biased region" description="Polar residues" evidence="1">
    <location>
        <begin position="262"/>
        <end position="272"/>
    </location>
</feature>
<accession>A0A8H7MGX2</accession>
<protein>
    <submittedName>
        <fullName evidence="2">Uncharacterized protein</fullName>
    </submittedName>
</protein>
<name>A0A8H7MGX2_9PLEO</name>
<dbReference type="EMBL" id="RZGK01000010">
    <property type="protein sequence ID" value="KAF9695919.1"/>
    <property type="molecule type" value="Genomic_DNA"/>
</dbReference>